<sequence>MATTLGLPDEEIDRLLAEAEARLAGSGDADAGAIALAKPAASKPLTVAAPAAPKAGEQTVPQVKKAEELSVRVPQLPQKKKGPPDTLSDWYNIPRTNLTPELKRDLQLLRMRDVVAMGKQFFKKDNRKDFVPEYCQVGTIIAGATDGVSGRLTRKERKRTIVEEVLSSDSVSKYKRKYHEIQEHKKSGRKGYYKKLMAARKRK</sequence>
<evidence type="ECO:0007829" key="9">
    <source>
        <dbReference type="PDB" id="6RXU"/>
    </source>
</evidence>
<dbReference type="STRING" id="759272.G0S4E3"/>
<dbReference type="InterPro" id="IPR039883">
    <property type="entry name" value="Fcf2/DNTTIP2"/>
</dbReference>
<dbReference type="EMDB" id="EMD-10054"/>
<evidence type="ECO:0000259" key="4">
    <source>
        <dbReference type="Pfam" id="PF08698"/>
    </source>
</evidence>
<keyword evidence="6" id="KW-1185">Reference proteome</keyword>
<dbReference type="KEGG" id="cthr:CTHT_0022510"/>
<dbReference type="Pfam" id="PF08698">
    <property type="entry name" value="Fcf2"/>
    <property type="match status" value="1"/>
</dbReference>
<dbReference type="PDBsum" id="6RXZ"/>
<dbReference type="PDB" id="6RXU">
    <property type="method" value="EM"/>
    <property type="resolution" value="3.50 A"/>
    <property type="chains" value="CT=1-203"/>
</dbReference>
<dbReference type="GO" id="GO:0003723">
    <property type="term" value="F:RNA binding"/>
    <property type="evidence" value="ECO:0007669"/>
    <property type="project" value="TreeGrafter"/>
</dbReference>
<dbReference type="RefSeq" id="XP_006692717.1">
    <property type="nucleotide sequence ID" value="XM_006692654.1"/>
</dbReference>
<keyword evidence="7 8" id="KW-0002">3D-structure</keyword>
<dbReference type="PDBsum" id="6RXU"/>
<dbReference type="HOGENOM" id="CLU_075129_1_0_1"/>
<proteinExistence type="evidence at protein level"/>
<feature type="region of interest" description="Disordered" evidence="3">
    <location>
        <begin position="72"/>
        <end position="92"/>
    </location>
</feature>
<evidence type="ECO:0000256" key="2">
    <source>
        <dbReference type="ARBA" id="ARBA00023242"/>
    </source>
</evidence>
<dbReference type="SMR" id="G0S4E3"/>
<evidence type="ECO:0000313" key="5">
    <source>
        <dbReference type="EMBL" id="EGS20421.1"/>
    </source>
</evidence>
<dbReference type="PDB" id="5OQL">
    <property type="method" value="EM"/>
    <property type="resolution" value="3.20 A"/>
    <property type="chains" value="k=1-203"/>
</dbReference>
<evidence type="ECO:0000256" key="3">
    <source>
        <dbReference type="SAM" id="MobiDB-lite"/>
    </source>
</evidence>
<evidence type="ECO:0007829" key="8">
    <source>
        <dbReference type="PDB" id="6RXT"/>
    </source>
</evidence>
<dbReference type="PDBsum" id="6RXX"/>
<evidence type="ECO:0000313" key="6">
    <source>
        <dbReference type="Proteomes" id="UP000008066"/>
    </source>
</evidence>
<dbReference type="PDB" id="6RXY">
    <property type="method" value="EM"/>
    <property type="resolution" value="4.70 A"/>
    <property type="chains" value="CT=1-203"/>
</dbReference>
<gene>
    <name evidence="5" type="ORF">CTHT_0022510</name>
</gene>
<dbReference type="Proteomes" id="UP000008066">
    <property type="component" value="Unassembled WGS sequence"/>
</dbReference>
<keyword evidence="2" id="KW-0539">Nucleus</keyword>
<dbReference type="PDB" id="6RXX">
    <property type="method" value="EM"/>
    <property type="resolution" value="7.10 A"/>
    <property type="chains" value="CT=1-203"/>
</dbReference>
<evidence type="ECO:0007829" key="7">
    <source>
        <dbReference type="PDB" id="5OQL"/>
    </source>
</evidence>
<dbReference type="GO" id="GO:0006396">
    <property type="term" value="P:RNA processing"/>
    <property type="evidence" value="ECO:0007669"/>
    <property type="project" value="TreeGrafter"/>
</dbReference>
<dbReference type="OrthoDB" id="427886at2759"/>
<dbReference type="GeneID" id="18256289"/>
<dbReference type="PDB" id="6RXV">
    <property type="method" value="EM"/>
    <property type="resolution" value="4.00 A"/>
    <property type="chains" value="CT=1-203"/>
</dbReference>
<dbReference type="EMDB" id="EMD-10052"/>
<dbReference type="EMBL" id="GL988041">
    <property type="protein sequence ID" value="EGS20421.1"/>
    <property type="molecule type" value="Genomic_DNA"/>
</dbReference>
<dbReference type="eggNOG" id="KOG3100">
    <property type="taxonomic scope" value="Eukaryota"/>
</dbReference>
<dbReference type="EMDB" id="EMD-10055"/>
<dbReference type="PDB" id="6RXT">
    <property type="method" value="EM"/>
    <property type="resolution" value="7.00 A"/>
    <property type="chains" value="CT=1-203"/>
</dbReference>
<dbReference type="IntAct" id="G0S4E3">
    <property type="interactions" value="1"/>
</dbReference>
<feature type="domain" description="Fcf2 pre-rRNA processing C-terminal" evidence="4">
    <location>
        <begin position="86"/>
        <end position="177"/>
    </location>
</feature>
<protein>
    <recommendedName>
        <fullName evidence="4">Fcf2 pre-rRNA processing C-terminal domain-containing protein</fullName>
    </recommendedName>
</protein>
<reference evidence="7" key="2">
    <citation type="journal article" date="2017" name="Nat. Struct. Mol. Biol.">
        <title>3.2-A-resolution structure of the 90S preribosome before A1 pre-rRNA cleavage.</title>
        <authorList>
            <person name="Cheng J."/>
            <person name="Kellner N."/>
            <person name="Berninghausen O."/>
            <person name="Hurt E."/>
            <person name="Beckmann R."/>
        </authorList>
    </citation>
    <scope>STRUCTURE BY ELECTRON MICROSCOPY (3.20 ANGSTROMS)</scope>
</reference>
<accession>G0S4E3</accession>
<dbReference type="PDBsum" id="5OQL"/>
<comment type="subcellular location">
    <subcellularLocation>
        <location evidence="1">Nucleus</location>
        <location evidence="1">Nucleolus</location>
    </subcellularLocation>
</comment>
<dbReference type="AlphaFoldDB" id="G0S4E3"/>
<dbReference type="PDB" id="6RXZ">
    <property type="method" value="EM"/>
    <property type="resolution" value="4.40 A"/>
    <property type="chains" value="CT=1-203"/>
</dbReference>
<dbReference type="OMA" id="TRGIDTH"/>
<organism evidence="6">
    <name type="scientific">Chaetomium thermophilum (strain DSM 1495 / CBS 144.50 / IMI 039719)</name>
    <name type="common">Thermochaetoides thermophila</name>
    <dbReference type="NCBI Taxonomy" id="759272"/>
    <lineage>
        <taxon>Eukaryota</taxon>
        <taxon>Fungi</taxon>
        <taxon>Dikarya</taxon>
        <taxon>Ascomycota</taxon>
        <taxon>Pezizomycotina</taxon>
        <taxon>Sordariomycetes</taxon>
        <taxon>Sordariomycetidae</taxon>
        <taxon>Sordariales</taxon>
        <taxon>Chaetomiaceae</taxon>
        <taxon>Thermochaetoides</taxon>
    </lineage>
</organism>
<dbReference type="EMDB" id="EMD-10056"/>
<dbReference type="InterPro" id="IPR014810">
    <property type="entry name" value="Fcf2_C"/>
</dbReference>
<dbReference type="GO" id="GO:0005730">
    <property type="term" value="C:nucleolus"/>
    <property type="evidence" value="ECO:0007669"/>
    <property type="project" value="UniProtKB-SubCell"/>
</dbReference>
<dbReference type="PANTHER" id="PTHR21686:SF12">
    <property type="entry name" value="DEOXYNUCLEOTIDYLTRANSFERASE TERMINAL-INTERACTING PROTEIN 2"/>
    <property type="match status" value="1"/>
</dbReference>
<evidence type="ECO:0000256" key="1">
    <source>
        <dbReference type="ARBA" id="ARBA00004604"/>
    </source>
</evidence>
<reference evidence="8 9" key="3">
    <citation type="journal article" date="2019" name="Mol. Cell">
        <title>Thermophile 90S Pre-ribosome Structures Reveal the Reverse Order of Co-transcriptional 18S rRNA Subdomain Integration.</title>
        <authorList>
            <person name="Cheng J."/>
            <person name="Bassler J."/>
            <person name="Fischer P."/>
            <person name="Lau B."/>
            <person name="Kellner N."/>
            <person name="Kunze R."/>
            <person name="Griesel S."/>
            <person name="Kallas M."/>
            <person name="Berninghausen O."/>
            <person name="Strauss D."/>
            <person name="Beckmann R."/>
            <person name="Hurt E."/>
        </authorList>
    </citation>
    <scope>STRUCTURE BY ELECTRON MICROSCOPY (3.50 ANGSTROMS)</scope>
</reference>
<reference evidence="5 6" key="1">
    <citation type="journal article" date="2011" name="Cell">
        <title>Insight into structure and assembly of the nuclear pore complex by utilizing the genome of a eukaryotic thermophile.</title>
        <authorList>
            <person name="Amlacher S."/>
            <person name="Sarges P."/>
            <person name="Flemming D."/>
            <person name="van Noort V."/>
            <person name="Kunze R."/>
            <person name="Devos D.P."/>
            <person name="Arumugam M."/>
            <person name="Bork P."/>
            <person name="Hurt E."/>
        </authorList>
    </citation>
    <scope>NUCLEOTIDE SEQUENCE [LARGE SCALE GENOMIC DNA]</scope>
    <source>
        <strain evidence="6">DSM 1495 / CBS 144.50 / IMI 039719</strain>
    </source>
</reference>
<dbReference type="PDBsum" id="6RXV"/>
<dbReference type="EMDB" id="EMD-10051"/>
<dbReference type="EMDB" id="EMD-3847"/>
<dbReference type="PANTHER" id="PTHR21686">
    <property type="entry name" value="DEOXYNUCLEOTIDYLTRANSFERASE TERMINAL-INTERACTING PROTEIN 2"/>
    <property type="match status" value="1"/>
</dbReference>
<dbReference type="EMDB" id="EMD-10053"/>
<name>G0S4E3_CHATD</name>
<dbReference type="PDBsum" id="6RXY"/>
<dbReference type="PDBsum" id="6RXT"/>